<dbReference type="RefSeq" id="WP_353932285.1">
    <property type="nucleotide sequence ID" value="NZ_CP150886.1"/>
</dbReference>
<organism evidence="7 8">
    <name type="scientific">Okeanomitos corallinicola TIOX110</name>
    <dbReference type="NCBI Taxonomy" id="3133117"/>
    <lineage>
        <taxon>Bacteria</taxon>
        <taxon>Bacillati</taxon>
        <taxon>Cyanobacteriota</taxon>
        <taxon>Cyanophyceae</taxon>
        <taxon>Nostocales</taxon>
        <taxon>Aphanizomenonaceae</taxon>
        <taxon>Okeanomitos</taxon>
    </lineage>
</organism>
<feature type="transmembrane region" description="Helical" evidence="5">
    <location>
        <begin position="57"/>
        <end position="77"/>
    </location>
</feature>
<dbReference type="Pfam" id="PF01694">
    <property type="entry name" value="Rhomboid"/>
    <property type="match status" value="1"/>
</dbReference>
<keyword evidence="3 5" id="KW-1133">Transmembrane helix</keyword>
<evidence type="ECO:0000259" key="6">
    <source>
        <dbReference type="Pfam" id="PF01694"/>
    </source>
</evidence>
<gene>
    <name evidence="7" type="ORF">WJM97_06785</name>
</gene>
<dbReference type="EMBL" id="CP150886">
    <property type="protein sequence ID" value="WZB89384.1"/>
    <property type="molecule type" value="Genomic_DNA"/>
</dbReference>
<dbReference type="PANTHER" id="PTHR43066">
    <property type="entry name" value="RHOMBOID-RELATED PROTEIN"/>
    <property type="match status" value="1"/>
</dbReference>
<feature type="transmembrane region" description="Helical" evidence="5">
    <location>
        <begin position="169"/>
        <end position="190"/>
    </location>
</feature>
<dbReference type="SUPFAM" id="SSF144091">
    <property type="entry name" value="Rhomboid-like"/>
    <property type="match status" value="1"/>
</dbReference>
<dbReference type="InterPro" id="IPR035952">
    <property type="entry name" value="Rhomboid-like_sf"/>
</dbReference>
<name>A0ABZ2UVQ6_9CYAN</name>
<feature type="transmembrane region" description="Helical" evidence="5">
    <location>
        <begin position="139"/>
        <end position="157"/>
    </location>
</feature>
<evidence type="ECO:0000256" key="1">
    <source>
        <dbReference type="ARBA" id="ARBA00004141"/>
    </source>
</evidence>
<comment type="subcellular location">
    <subcellularLocation>
        <location evidence="1">Membrane</location>
        <topology evidence="1">Multi-pass membrane protein</topology>
    </subcellularLocation>
</comment>
<evidence type="ECO:0000313" key="8">
    <source>
        <dbReference type="Proteomes" id="UP001483337"/>
    </source>
</evidence>
<evidence type="ECO:0000256" key="3">
    <source>
        <dbReference type="ARBA" id="ARBA00022989"/>
    </source>
</evidence>
<feature type="transmembrane region" description="Helical" evidence="5">
    <location>
        <begin position="115"/>
        <end position="133"/>
    </location>
</feature>
<dbReference type="GO" id="GO:0008233">
    <property type="term" value="F:peptidase activity"/>
    <property type="evidence" value="ECO:0007669"/>
    <property type="project" value="UniProtKB-KW"/>
</dbReference>
<feature type="transmembrane region" description="Helical" evidence="5">
    <location>
        <begin position="83"/>
        <end position="103"/>
    </location>
</feature>
<accession>A0ABZ2UVQ6</accession>
<keyword evidence="8" id="KW-1185">Reference proteome</keyword>
<reference evidence="7 8" key="1">
    <citation type="submission" date="2024-04" db="EMBL/GenBank/DDBJ databases">
        <title>Okeanomitos corallinicola gen. &amp; sp. nov. (Nostocales, Cyanobacteria), a new toxic marine heterocyst-forming cyanobacterium from a coral reef.</title>
        <authorList>
            <person name="Li H."/>
            <person name="Li R."/>
            <person name="Kang J."/>
            <person name="Hii K.S."/>
            <person name="Mohamed H.F."/>
            <person name="Xu X."/>
            <person name="Luo Z."/>
        </authorList>
    </citation>
    <scope>NUCLEOTIDE SEQUENCE [LARGE SCALE GENOMIC DNA]</scope>
    <source>
        <strain evidence="7 8">TIOX110</strain>
    </source>
</reference>
<dbReference type="GO" id="GO:0006508">
    <property type="term" value="P:proteolysis"/>
    <property type="evidence" value="ECO:0007669"/>
    <property type="project" value="UniProtKB-KW"/>
</dbReference>
<feature type="transmembrane region" description="Helical" evidence="5">
    <location>
        <begin position="15"/>
        <end position="36"/>
    </location>
</feature>
<feature type="transmembrane region" description="Helical" evidence="5">
    <location>
        <begin position="210"/>
        <end position="228"/>
    </location>
</feature>
<dbReference type="InterPro" id="IPR022764">
    <property type="entry name" value="Peptidase_S54_rhomboid_dom"/>
</dbReference>
<sequence>MIPISDNFYSWKKPIVTYWLIGINIAIFCGELNLDIHGQLGNFVNSWGIIPLQTKIAITNAVFYNSAAWIVVFWRLLALPISLFLHSSFSQILGNLLFLWVFGKTVERSLGRQRYLMLYFAAGIFAGMIQIFMESKLAIPVVGANGAISAILGAYIIKFPKVKIDSVLPLIIIFIPVEIPAFLYLFWWFIQQLFYSIGGLNIPGGIANLGYWGQFAGLVTGAAFMRMVKR</sequence>
<dbReference type="Gene3D" id="1.20.1540.10">
    <property type="entry name" value="Rhomboid-like"/>
    <property type="match status" value="1"/>
</dbReference>
<feature type="domain" description="Peptidase S54 rhomboid" evidence="6">
    <location>
        <begin position="73"/>
        <end position="227"/>
    </location>
</feature>
<dbReference type="PANTHER" id="PTHR43066:SF11">
    <property type="entry name" value="PEPTIDASE S54 RHOMBOID DOMAIN-CONTAINING PROTEIN"/>
    <property type="match status" value="1"/>
</dbReference>
<protein>
    <submittedName>
        <fullName evidence="7">Rhomboid family intramembrane serine protease</fullName>
        <ecNumber evidence="7">3.4.21.-</ecNumber>
    </submittedName>
</protein>
<dbReference type="EC" id="3.4.21.-" evidence="7"/>
<keyword evidence="7" id="KW-0645">Protease</keyword>
<keyword evidence="2 5" id="KW-0812">Transmembrane</keyword>
<evidence type="ECO:0000256" key="5">
    <source>
        <dbReference type="SAM" id="Phobius"/>
    </source>
</evidence>
<evidence type="ECO:0000256" key="2">
    <source>
        <dbReference type="ARBA" id="ARBA00022692"/>
    </source>
</evidence>
<evidence type="ECO:0000256" key="4">
    <source>
        <dbReference type="ARBA" id="ARBA00023136"/>
    </source>
</evidence>
<dbReference type="Proteomes" id="UP001483337">
    <property type="component" value="Chromosome"/>
</dbReference>
<proteinExistence type="predicted"/>
<evidence type="ECO:0000313" key="7">
    <source>
        <dbReference type="EMBL" id="WZB89384.1"/>
    </source>
</evidence>
<keyword evidence="7" id="KW-0378">Hydrolase</keyword>
<keyword evidence="4 5" id="KW-0472">Membrane</keyword>